<dbReference type="EMBL" id="LGSS01000012">
    <property type="protein sequence ID" value="KNF07745.1"/>
    <property type="molecule type" value="Genomic_DNA"/>
</dbReference>
<dbReference type="PROSITE" id="PS51278">
    <property type="entry name" value="GATASE_TYPE_2"/>
    <property type="match status" value="1"/>
</dbReference>
<dbReference type="GO" id="GO:0004066">
    <property type="term" value="F:asparagine synthase (glutamine-hydrolyzing) activity"/>
    <property type="evidence" value="ECO:0007669"/>
    <property type="project" value="UniProtKB-EC"/>
</dbReference>
<name>A0A0L0W8W2_GOTPU</name>
<dbReference type="Gene3D" id="3.40.50.620">
    <property type="entry name" value="HUPs"/>
    <property type="match status" value="1"/>
</dbReference>
<evidence type="ECO:0000256" key="2">
    <source>
        <dbReference type="ARBA" id="ARBA00005752"/>
    </source>
</evidence>
<evidence type="ECO:0000256" key="7">
    <source>
        <dbReference type="ARBA" id="ARBA00022962"/>
    </source>
</evidence>
<gene>
    <name evidence="12" type="primary">asnB</name>
    <name evidence="12" type="ORF">CLPU_12c00180</name>
</gene>
<evidence type="ECO:0000256" key="4">
    <source>
        <dbReference type="ARBA" id="ARBA00022741"/>
    </source>
</evidence>
<dbReference type="AlphaFoldDB" id="A0A0L0W8W2"/>
<keyword evidence="12" id="KW-0436">Ligase</keyword>
<evidence type="ECO:0000259" key="11">
    <source>
        <dbReference type="PROSITE" id="PS51278"/>
    </source>
</evidence>
<dbReference type="OrthoDB" id="9763290at2"/>
<dbReference type="RefSeq" id="WP_050355876.1">
    <property type="nucleotide sequence ID" value="NZ_LGSS01000012.1"/>
</dbReference>
<dbReference type="InterPro" id="IPR014729">
    <property type="entry name" value="Rossmann-like_a/b/a_fold"/>
</dbReference>
<evidence type="ECO:0000256" key="8">
    <source>
        <dbReference type="ARBA" id="ARBA00048741"/>
    </source>
</evidence>
<dbReference type="InterPro" id="IPR017932">
    <property type="entry name" value="GATase_2_dom"/>
</dbReference>
<dbReference type="InterPro" id="IPR051786">
    <property type="entry name" value="ASN_synthetase/amidase"/>
</dbReference>
<keyword evidence="5" id="KW-0067">ATP-binding</keyword>
<dbReference type="InterPro" id="IPR001962">
    <property type="entry name" value="Asn_synthase"/>
</dbReference>
<accession>A0A0L0W8W2</accession>
<keyword evidence="6 9" id="KW-0061">Asparagine biosynthesis</keyword>
<dbReference type="PANTHER" id="PTHR43284">
    <property type="entry name" value="ASPARAGINE SYNTHETASE (GLUTAMINE-HYDROLYZING)"/>
    <property type="match status" value="1"/>
</dbReference>
<dbReference type="GO" id="GO:0005524">
    <property type="term" value="F:ATP binding"/>
    <property type="evidence" value="ECO:0007669"/>
    <property type="project" value="UniProtKB-KW"/>
</dbReference>
<dbReference type="SUPFAM" id="SSF56235">
    <property type="entry name" value="N-terminal nucleophile aminohydrolases (Ntn hydrolases)"/>
    <property type="match status" value="1"/>
</dbReference>
<dbReference type="InterPro" id="IPR029055">
    <property type="entry name" value="Ntn_hydrolases_N"/>
</dbReference>
<comment type="similarity">
    <text evidence="2">Belongs to the asparagine synthetase family.</text>
</comment>
<dbReference type="SUPFAM" id="SSF52402">
    <property type="entry name" value="Adenine nucleotide alpha hydrolases-like"/>
    <property type="match status" value="1"/>
</dbReference>
<keyword evidence="7 9" id="KW-0315">Glutamine amidotransferase</keyword>
<proteinExistence type="inferred from homology"/>
<feature type="domain" description="Glutamine amidotransferase type-2" evidence="11">
    <location>
        <begin position="2"/>
        <end position="213"/>
    </location>
</feature>
<dbReference type="EC" id="6.3.5.4" evidence="3"/>
<dbReference type="CDD" id="cd00712">
    <property type="entry name" value="AsnB"/>
    <property type="match status" value="1"/>
</dbReference>
<dbReference type="Pfam" id="PF00733">
    <property type="entry name" value="Asn_synthase"/>
    <property type="match status" value="1"/>
</dbReference>
<dbReference type="Gene3D" id="3.60.20.10">
    <property type="entry name" value="Glutamine Phosphoribosylpyrophosphate, subunit 1, domain 1"/>
    <property type="match status" value="1"/>
</dbReference>
<reference evidence="13" key="1">
    <citation type="submission" date="2015-07" db="EMBL/GenBank/DDBJ databases">
        <title>Draft genome sequence of the purine-degrading Gottschalkia purinilyticum DSM 1384 (formerly Clostridium purinilyticum).</title>
        <authorList>
            <person name="Poehlein A."/>
            <person name="Schiel-Bengelsdorf B."/>
            <person name="Bengelsdorf F.R."/>
            <person name="Daniel R."/>
            <person name="Duerre P."/>
        </authorList>
    </citation>
    <scope>NUCLEOTIDE SEQUENCE [LARGE SCALE GENOMIC DNA]</scope>
    <source>
        <strain evidence="13">DSM 1384</strain>
    </source>
</reference>
<dbReference type="NCBIfam" id="TIGR01536">
    <property type="entry name" value="asn_synth_AEB"/>
    <property type="match status" value="1"/>
</dbReference>
<evidence type="ECO:0000313" key="12">
    <source>
        <dbReference type="EMBL" id="KNF07745.1"/>
    </source>
</evidence>
<dbReference type="PANTHER" id="PTHR43284:SF1">
    <property type="entry name" value="ASPARAGINE SYNTHETASE"/>
    <property type="match status" value="1"/>
</dbReference>
<dbReference type="CDD" id="cd01991">
    <property type="entry name" value="Asn_synthase_B_C"/>
    <property type="match status" value="1"/>
</dbReference>
<dbReference type="GO" id="GO:0006529">
    <property type="term" value="P:asparagine biosynthetic process"/>
    <property type="evidence" value="ECO:0007669"/>
    <property type="project" value="UniProtKB-KW"/>
</dbReference>
<evidence type="ECO:0000256" key="9">
    <source>
        <dbReference type="PIRSR" id="PIRSR001589-1"/>
    </source>
</evidence>
<dbReference type="GO" id="GO:0005829">
    <property type="term" value="C:cytosol"/>
    <property type="evidence" value="ECO:0007669"/>
    <property type="project" value="TreeGrafter"/>
</dbReference>
<protein>
    <recommendedName>
        <fullName evidence="3">asparagine synthase (glutamine-hydrolyzing)</fullName>
        <ecNumber evidence="3">6.3.5.4</ecNumber>
    </recommendedName>
</protein>
<comment type="caution">
    <text evidence="12">The sequence shown here is derived from an EMBL/GenBank/DDBJ whole genome shotgun (WGS) entry which is preliminary data.</text>
</comment>
<feature type="active site" description="For GATase activity" evidence="9">
    <location>
        <position position="2"/>
    </location>
</feature>
<dbReference type="InterPro" id="IPR006426">
    <property type="entry name" value="Asn_synth_AEB"/>
</dbReference>
<dbReference type="Pfam" id="PF13537">
    <property type="entry name" value="GATase_7"/>
    <property type="match status" value="1"/>
</dbReference>
<evidence type="ECO:0000256" key="5">
    <source>
        <dbReference type="ARBA" id="ARBA00022840"/>
    </source>
</evidence>
<dbReference type="PATRIC" id="fig|1503.3.peg.300"/>
<keyword evidence="4" id="KW-0547">Nucleotide-binding</keyword>
<dbReference type="STRING" id="1503.CLPU_12c00180"/>
<evidence type="ECO:0000256" key="6">
    <source>
        <dbReference type="ARBA" id="ARBA00022888"/>
    </source>
</evidence>
<dbReference type="InterPro" id="IPR033738">
    <property type="entry name" value="AsnB_N"/>
</dbReference>
<keyword evidence="13" id="KW-1185">Reference proteome</keyword>
<comment type="catalytic activity">
    <reaction evidence="8">
        <text>L-aspartate + L-glutamine + ATP + H2O = L-asparagine + L-glutamate + AMP + diphosphate + H(+)</text>
        <dbReference type="Rhea" id="RHEA:12228"/>
        <dbReference type="ChEBI" id="CHEBI:15377"/>
        <dbReference type="ChEBI" id="CHEBI:15378"/>
        <dbReference type="ChEBI" id="CHEBI:29985"/>
        <dbReference type="ChEBI" id="CHEBI:29991"/>
        <dbReference type="ChEBI" id="CHEBI:30616"/>
        <dbReference type="ChEBI" id="CHEBI:33019"/>
        <dbReference type="ChEBI" id="CHEBI:58048"/>
        <dbReference type="ChEBI" id="CHEBI:58359"/>
        <dbReference type="ChEBI" id="CHEBI:456215"/>
        <dbReference type="EC" id="6.3.5.4"/>
    </reaction>
</comment>
<evidence type="ECO:0000256" key="1">
    <source>
        <dbReference type="ARBA" id="ARBA00005187"/>
    </source>
</evidence>
<dbReference type="PIRSF" id="PIRSF001589">
    <property type="entry name" value="Asn_synthetase_glu-h"/>
    <property type="match status" value="1"/>
</dbReference>
<feature type="site" description="Important for beta-aspartyl-AMP intermediate formation" evidence="10">
    <location>
        <position position="362"/>
    </location>
</feature>
<keyword evidence="9" id="KW-0028">Amino-acid biosynthesis</keyword>
<organism evidence="12 13">
    <name type="scientific">Gottschalkia purinilytica</name>
    <name type="common">Clostridium purinilyticum</name>
    <dbReference type="NCBI Taxonomy" id="1503"/>
    <lineage>
        <taxon>Bacteria</taxon>
        <taxon>Bacillati</taxon>
        <taxon>Bacillota</taxon>
        <taxon>Tissierellia</taxon>
        <taxon>Tissierellales</taxon>
        <taxon>Gottschalkiaceae</taxon>
        <taxon>Gottschalkia</taxon>
    </lineage>
</organism>
<comment type="pathway">
    <text evidence="1">Amino-acid biosynthesis; L-asparagine biosynthesis; L-asparagine from L-aspartate (L-Gln route): step 1/1.</text>
</comment>
<dbReference type="Proteomes" id="UP000037267">
    <property type="component" value="Unassembled WGS sequence"/>
</dbReference>
<sequence>MCGFITFFSNSSLDDNSKDKLEVMLNSLKHRGPDEKGVYHDDKVFLGFCRLSIIDLENGKQPFSYDYNNYHIVFNGEIYNHVELRESLIKEGYTFSTKSEVEVILTLYKHYDEEFVKHLRGMFSIVIWDKLNQRLIAVRDQFGIKPLFYTENENGIYCTSESKSLLQSNIVNNKVDLHSLHDYLSFQFVPEPKTMLENIHILEPGCMLKKESNSDLKISRYASLRFSPEVKKIDERKSSIRKVLEDSVEAHMISDVPVATFLSGGIDSTIITALAKKINPKIKTFTVGFEVNGYSEIDLAQETASELNVENINITVSSEDFIKELPNVIFHMDNPIADPSTIPLYFVCQEASKHVKVVLSGEGSDELFGGYGIYHEPLSLNFFSYIPNAIKKSLKLGSSLIPEGVKGKSFIERGCTPLEERYLGNAKIFSQKEKAYFLKNYIKNFSPQLITQPLFSKVSGLDPVTQMQYIDINTWLKGDILAKADRMSMAHSLEIRVPFLDKEVFKVASKLTLSDKINRNTTKYLLRETFRDELPQSVVTRKKLGYPVPIRHWLKDELYEWAIDLVKEDVVYKYIDKEYIIKLINQHRKGKIDYSRKIWTILTFIIWYKIFIKD</sequence>
<evidence type="ECO:0000256" key="3">
    <source>
        <dbReference type="ARBA" id="ARBA00012737"/>
    </source>
</evidence>
<evidence type="ECO:0000256" key="10">
    <source>
        <dbReference type="PIRSR" id="PIRSR001589-3"/>
    </source>
</evidence>
<evidence type="ECO:0000313" key="13">
    <source>
        <dbReference type="Proteomes" id="UP000037267"/>
    </source>
</evidence>